<sequence>MSTAVIFDEQSTGVIPCSFRDRDGSPVVPNWVRWTLTRNGSVINEREQVDVTPGADIEIVLSGMDLQLLTTENKKKVVKRKITVEASYDSDLGDDLSLKGDYEFQIRNLDYIK</sequence>
<evidence type="ECO:0000313" key="1">
    <source>
        <dbReference type="EMBL" id="SPD73844.1"/>
    </source>
</evidence>
<organism evidence="1">
    <name type="scientific">uncultured Desulfobacterium sp</name>
    <dbReference type="NCBI Taxonomy" id="201089"/>
    <lineage>
        <taxon>Bacteria</taxon>
        <taxon>Pseudomonadati</taxon>
        <taxon>Thermodesulfobacteriota</taxon>
        <taxon>Desulfobacteria</taxon>
        <taxon>Desulfobacterales</taxon>
        <taxon>Desulfobacteriaceae</taxon>
        <taxon>Desulfobacterium</taxon>
        <taxon>environmental samples</taxon>
    </lineage>
</organism>
<gene>
    <name evidence="1" type="ORF">PITCH_A2000013</name>
</gene>
<dbReference type="EMBL" id="OJIN01000114">
    <property type="protein sequence ID" value="SPD73844.1"/>
    <property type="molecule type" value="Genomic_DNA"/>
</dbReference>
<reference evidence="1" key="1">
    <citation type="submission" date="2018-01" db="EMBL/GenBank/DDBJ databases">
        <authorList>
            <person name="Regsiter A."/>
            <person name="William W."/>
        </authorList>
    </citation>
    <scope>NUCLEOTIDE SEQUENCE</scope>
    <source>
        <strain evidence="1">TRIP AH-1</strain>
    </source>
</reference>
<proteinExistence type="predicted"/>
<name>A0A445MWC7_9BACT</name>
<dbReference type="AlphaFoldDB" id="A0A445MWC7"/>
<accession>A0A445MWC7</accession>
<protein>
    <submittedName>
        <fullName evidence="1">Uncharacterized protein</fullName>
    </submittedName>
</protein>